<accession>A0A917UX40</accession>
<dbReference type="RefSeq" id="WP_188632505.1">
    <property type="nucleotide sequence ID" value="NZ_BMNQ01000016.1"/>
</dbReference>
<reference evidence="1" key="1">
    <citation type="journal article" date="2014" name="Int. J. Syst. Evol. Microbiol.">
        <title>Complete genome sequence of Corynebacterium casei LMG S-19264T (=DSM 44701T), isolated from a smear-ripened cheese.</title>
        <authorList>
            <consortium name="US DOE Joint Genome Institute (JGI-PGF)"/>
            <person name="Walter F."/>
            <person name="Albersmeier A."/>
            <person name="Kalinowski J."/>
            <person name="Ruckert C."/>
        </authorList>
    </citation>
    <scope>NUCLEOTIDE SEQUENCE</scope>
    <source>
        <strain evidence="1">JCM 12580</strain>
    </source>
</reference>
<gene>
    <name evidence="1" type="ORF">GCM10007063_15260</name>
</gene>
<dbReference type="Proteomes" id="UP000658382">
    <property type="component" value="Unassembled WGS sequence"/>
</dbReference>
<proteinExistence type="predicted"/>
<dbReference type="EMBL" id="BMNQ01000016">
    <property type="protein sequence ID" value="GGJ93655.1"/>
    <property type="molecule type" value="Genomic_DNA"/>
</dbReference>
<protein>
    <submittedName>
        <fullName evidence="1">Uncharacterized protein</fullName>
    </submittedName>
</protein>
<comment type="caution">
    <text evidence="1">The sequence shown here is derived from an EMBL/GenBank/DDBJ whole genome shotgun (WGS) entry which is preliminary data.</text>
</comment>
<reference evidence="1" key="2">
    <citation type="submission" date="2020-09" db="EMBL/GenBank/DDBJ databases">
        <authorList>
            <person name="Sun Q."/>
            <person name="Ohkuma M."/>
        </authorList>
    </citation>
    <scope>NUCLEOTIDE SEQUENCE</scope>
    <source>
        <strain evidence="1">JCM 12580</strain>
    </source>
</reference>
<keyword evidence="2" id="KW-1185">Reference proteome</keyword>
<organism evidence="1 2">
    <name type="scientific">Lentibacillus kapialis</name>
    <dbReference type="NCBI Taxonomy" id="340214"/>
    <lineage>
        <taxon>Bacteria</taxon>
        <taxon>Bacillati</taxon>
        <taxon>Bacillota</taxon>
        <taxon>Bacilli</taxon>
        <taxon>Bacillales</taxon>
        <taxon>Bacillaceae</taxon>
        <taxon>Lentibacillus</taxon>
    </lineage>
</organism>
<evidence type="ECO:0000313" key="2">
    <source>
        <dbReference type="Proteomes" id="UP000658382"/>
    </source>
</evidence>
<sequence length="125" mass="14376">MERVHGIIQAADFNFALTNLLIDLYSTDYVKYFDELNFEEQKIDNLSESDRDKLTKVAAVIEYVGNRQKHATLPNWIYSAKLKLDTPYTPGVESASIARIKRIITAPKEFASRNVFYNEDTLEPV</sequence>
<name>A0A917UX40_9BACI</name>
<evidence type="ECO:0000313" key="1">
    <source>
        <dbReference type="EMBL" id="GGJ93655.1"/>
    </source>
</evidence>
<dbReference type="AlphaFoldDB" id="A0A917UX40"/>